<protein>
    <submittedName>
        <fullName evidence="1">Uncharacterized protein</fullName>
    </submittedName>
</protein>
<accession>A0AAW9CBA3</accession>
<dbReference type="EMBL" id="JAUEQX010000019">
    <property type="protein sequence ID" value="MDW3779183.1"/>
    <property type="molecule type" value="Genomic_DNA"/>
</dbReference>
<dbReference type="RefSeq" id="WP_318243048.1">
    <property type="nucleotide sequence ID" value="NZ_JAUEQX010000019.1"/>
</dbReference>
<dbReference type="AlphaFoldDB" id="A0AAW9CBA3"/>
<name>A0AAW9CBA3_KLUCR</name>
<gene>
    <name evidence="1" type="ORF">QWU01_20465</name>
</gene>
<evidence type="ECO:0000313" key="2">
    <source>
        <dbReference type="Proteomes" id="UP001276300"/>
    </source>
</evidence>
<organism evidence="1 2">
    <name type="scientific">Kluyvera cryocrescens</name>
    <name type="common">Kluyvera citrophila</name>
    <dbReference type="NCBI Taxonomy" id="580"/>
    <lineage>
        <taxon>Bacteria</taxon>
        <taxon>Pseudomonadati</taxon>
        <taxon>Pseudomonadota</taxon>
        <taxon>Gammaproteobacteria</taxon>
        <taxon>Enterobacterales</taxon>
        <taxon>Enterobacteriaceae</taxon>
        <taxon>Kluyvera</taxon>
    </lineage>
</organism>
<proteinExistence type="predicted"/>
<sequence length="104" mass="11868">MHIDEMSAQLLDVLPCINSRADMQDFLNRYSVSDQLAILSAYRIGLRYYGYDEPKQDDEPINRAIEAHISPAEYANVLLSKRGELSNALNSFQRGLTQTQRDAF</sequence>
<reference evidence="1" key="1">
    <citation type="journal article" date="2023" name="J Glob Antimicrob Resist">
        <title>Emergence of NDM-1 and KPC-3 carbapenemases in Kluyvera cryocrescens: Investigating genetic heterogeneity and acquisition routes of blaNDM-1 in Enterobacterales species in Portugal.</title>
        <authorList>
            <person name="Loiodice M."/>
            <person name="Ribeiro M."/>
            <person name="Peixe L."/>
            <person name="Novais A."/>
        </authorList>
    </citation>
    <scope>NUCLEOTIDE SEQUENCE</scope>
    <source>
        <strain evidence="1">K629</strain>
    </source>
</reference>
<dbReference type="Proteomes" id="UP001276300">
    <property type="component" value="Unassembled WGS sequence"/>
</dbReference>
<comment type="caution">
    <text evidence="1">The sequence shown here is derived from an EMBL/GenBank/DDBJ whole genome shotgun (WGS) entry which is preliminary data.</text>
</comment>
<evidence type="ECO:0000313" key="1">
    <source>
        <dbReference type="EMBL" id="MDW3779183.1"/>
    </source>
</evidence>